<dbReference type="GO" id="GO:0016887">
    <property type="term" value="F:ATP hydrolysis activity"/>
    <property type="evidence" value="ECO:0007669"/>
    <property type="project" value="InterPro"/>
</dbReference>
<protein>
    <recommendedName>
        <fullName evidence="1">AAA+ ATPase domain-containing protein</fullName>
    </recommendedName>
</protein>
<name>A0A1J4SF82_9BACT</name>
<dbReference type="InterPro" id="IPR049945">
    <property type="entry name" value="AAA_22"/>
</dbReference>
<accession>A0A1J4SF82</accession>
<dbReference type="SMART" id="SM00382">
    <property type="entry name" value="AAA"/>
    <property type="match status" value="1"/>
</dbReference>
<organism evidence="2 3">
    <name type="scientific">Candidatus Desantisbacteria bacterium CG1_02_38_46</name>
    <dbReference type="NCBI Taxonomy" id="1817893"/>
    <lineage>
        <taxon>Bacteria</taxon>
        <taxon>Candidatus Desantisiibacteriota</taxon>
    </lineage>
</organism>
<proteinExistence type="predicted"/>
<dbReference type="EMBL" id="MNUO01000030">
    <property type="protein sequence ID" value="OIN97944.1"/>
    <property type="molecule type" value="Genomic_DNA"/>
</dbReference>
<dbReference type="STRING" id="1817893.AUJ66_01880"/>
<dbReference type="Gene3D" id="3.40.50.300">
    <property type="entry name" value="P-loop containing nucleotide triphosphate hydrolases"/>
    <property type="match status" value="1"/>
</dbReference>
<dbReference type="PANTHER" id="PTHR35894">
    <property type="entry name" value="GENERAL SECRETION PATHWAY PROTEIN A-RELATED"/>
    <property type="match status" value="1"/>
</dbReference>
<dbReference type="InterPro" id="IPR052026">
    <property type="entry name" value="ExeA_AAA_ATPase_DNA-bind"/>
</dbReference>
<sequence>MYLNFWGLKEKPFENTPDPRFLYCSLQHEEALSRLLYVVRERKGAGMLTGVFGCGKTLLAHTLLRELGSDIYRIALINNPKLSHIELLMDIALKLGASNLPARKTDVLTNLLLDSINEILQDNLKDGKETVIIIDEAHVIKDEDVWDELRLLLNFQLEDKFLLSLLLLGQPELRKIIEANKPLLQRITIKSRLESLSETDTSFYILHRLKIAGREKEIFTKGTIPLIHKQSGGIPRRINQICDMALFAGFGKKAKSIDEKIIQEVMKGLEE</sequence>
<feature type="domain" description="AAA+ ATPase" evidence="1">
    <location>
        <begin position="42"/>
        <end position="194"/>
    </location>
</feature>
<dbReference type="InterPro" id="IPR003593">
    <property type="entry name" value="AAA+_ATPase"/>
</dbReference>
<evidence type="ECO:0000259" key="1">
    <source>
        <dbReference type="SMART" id="SM00382"/>
    </source>
</evidence>
<gene>
    <name evidence="2" type="ORF">AUJ66_01880</name>
</gene>
<comment type="caution">
    <text evidence="2">The sequence shown here is derived from an EMBL/GenBank/DDBJ whole genome shotgun (WGS) entry which is preliminary data.</text>
</comment>
<dbReference type="PANTHER" id="PTHR35894:SF1">
    <property type="entry name" value="PHOSPHORIBULOKINASE _ URIDINE KINASE FAMILY"/>
    <property type="match status" value="1"/>
</dbReference>
<evidence type="ECO:0000313" key="2">
    <source>
        <dbReference type="EMBL" id="OIN97944.1"/>
    </source>
</evidence>
<reference evidence="2 3" key="1">
    <citation type="journal article" date="2016" name="Environ. Microbiol.">
        <title>Genomic resolution of a cold subsurface aquifer community provides metabolic insights for novel microbes adapted to high CO concentrations.</title>
        <authorList>
            <person name="Probst A.J."/>
            <person name="Castelle C.J."/>
            <person name="Singh A."/>
            <person name="Brown C.T."/>
            <person name="Anantharaman K."/>
            <person name="Sharon I."/>
            <person name="Hug L.A."/>
            <person name="Burstein D."/>
            <person name="Emerson J.B."/>
            <person name="Thomas B.C."/>
            <person name="Banfield J.F."/>
        </authorList>
    </citation>
    <scope>NUCLEOTIDE SEQUENCE [LARGE SCALE GENOMIC DNA]</scope>
    <source>
        <strain evidence="2">CG1_02_38_46</strain>
    </source>
</reference>
<dbReference type="CDD" id="cd00009">
    <property type="entry name" value="AAA"/>
    <property type="match status" value="1"/>
</dbReference>
<evidence type="ECO:0000313" key="3">
    <source>
        <dbReference type="Proteomes" id="UP000182278"/>
    </source>
</evidence>
<dbReference type="SUPFAM" id="SSF52540">
    <property type="entry name" value="P-loop containing nucleoside triphosphate hydrolases"/>
    <property type="match status" value="1"/>
</dbReference>
<dbReference type="Pfam" id="PF13401">
    <property type="entry name" value="AAA_22"/>
    <property type="match status" value="1"/>
</dbReference>
<dbReference type="AlphaFoldDB" id="A0A1J4SF82"/>
<dbReference type="Proteomes" id="UP000182278">
    <property type="component" value="Unassembled WGS sequence"/>
</dbReference>
<dbReference type="InterPro" id="IPR027417">
    <property type="entry name" value="P-loop_NTPase"/>
</dbReference>